<dbReference type="InterPro" id="IPR000084">
    <property type="entry name" value="PE-PGRS_N"/>
</dbReference>
<proteinExistence type="predicted"/>
<evidence type="ECO:0000313" key="1">
    <source>
        <dbReference type="EMBL" id="BAX90650.1"/>
    </source>
</evidence>
<dbReference type="Gene3D" id="1.10.287.850">
    <property type="entry name" value="HP0062-like domain"/>
    <property type="match status" value="1"/>
</dbReference>
<dbReference type="SUPFAM" id="SSF140459">
    <property type="entry name" value="PE/PPE dimer-like"/>
    <property type="match status" value="1"/>
</dbReference>
<sequence length="102" mass="9594">MTLRVVPEGLAATSAAVEALTARLAAAHAAAAPAITAVVPPAADPVSLQTALGFSAQGQEHAAVAAEGVEELGRAGVGVGQSGVSYLAGDTAAAASYGVAGA</sequence>
<dbReference type="RefSeq" id="WP_096436756.1">
    <property type="nucleotide sequence ID" value="NZ_AP018164.1"/>
</dbReference>
<dbReference type="Proteomes" id="UP000217736">
    <property type="component" value="Chromosome"/>
</dbReference>
<dbReference type="Pfam" id="PF00934">
    <property type="entry name" value="PE"/>
    <property type="match status" value="1"/>
</dbReference>
<reference evidence="2" key="1">
    <citation type="submission" date="2017-06" db="EMBL/GenBank/DDBJ databases">
        <title>Complete Genome Sequence of Mycobacterium shigaense.</title>
        <authorList>
            <person name="Fukano H."/>
            <person name="Yoshida M."/>
            <person name="Kazumi Y."/>
            <person name="Ogura Y."/>
            <person name="Mitarai S."/>
            <person name="Hayashi T."/>
            <person name="Hoshino Y."/>
        </authorList>
    </citation>
    <scope>NUCLEOTIDE SEQUENCE [LARGE SCALE GENOMIC DNA]</scope>
    <source>
        <strain evidence="2">UN-152</strain>
    </source>
</reference>
<dbReference type="InterPro" id="IPR038332">
    <property type="entry name" value="PPE_sf"/>
</dbReference>
<dbReference type="AlphaFoldDB" id="A0A1Z4ECG5"/>
<dbReference type="KEGG" id="mshg:MSG_00485"/>
<protein>
    <submittedName>
        <fullName evidence="1">Cell motility protein</fullName>
    </submittedName>
</protein>
<accession>A0A1Z4ECG5</accession>
<dbReference type="EMBL" id="AP018164">
    <property type="protein sequence ID" value="BAX90650.1"/>
    <property type="molecule type" value="Genomic_DNA"/>
</dbReference>
<name>A0A1Z4ECG5_9MYCO</name>
<gene>
    <name evidence="1" type="ORF">MSG_00485</name>
</gene>
<organism evidence="1 2">
    <name type="scientific">Mycobacterium shigaense</name>
    <dbReference type="NCBI Taxonomy" id="722731"/>
    <lineage>
        <taxon>Bacteria</taxon>
        <taxon>Bacillati</taxon>
        <taxon>Actinomycetota</taxon>
        <taxon>Actinomycetes</taxon>
        <taxon>Mycobacteriales</taxon>
        <taxon>Mycobacteriaceae</taxon>
        <taxon>Mycobacterium</taxon>
        <taxon>Mycobacterium simiae complex</taxon>
    </lineage>
</organism>
<keyword evidence="2" id="KW-1185">Reference proteome</keyword>
<evidence type="ECO:0000313" key="2">
    <source>
        <dbReference type="Proteomes" id="UP000217736"/>
    </source>
</evidence>